<dbReference type="SUPFAM" id="SSF48179">
    <property type="entry name" value="6-phosphogluconate dehydrogenase C-terminal domain-like"/>
    <property type="match status" value="1"/>
</dbReference>
<dbReference type="InterPro" id="IPR037108">
    <property type="entry name" value="TM1727-like_C_sf"/>
</dbReference>
<reference evidence="3 4" key="1">
    <citation type="submission" date="2022-11" db="EMBL/GenBank/DDBJ databases">
        <title>The characterization of three novel Bacteroidetes species and genomic analysis of their roles in tidal elemental geochemical cycles.</title>
        <authorList>
            <person name="Ma K."/>
        </authorList>
    </citation>
    <scope>NUCLEOTIDE SEQUENCE [LARGE SCALE GENOMIC DNA]</scope>
    <source>
        <strain evidence="3 4">M17</strain>
    </source>
</reference>
<sequence length="262" mass="29078">MFGTKHFNICLVGTGNVSQALSTVLEEKGHTVSAVYSRQYERAANITRSLYEAEPVTEPDFRSYNPDLVIIAVKDDAIEEVAQSIVIPDDTIIVHTSGVKSFEELRPHSNIGVFYPLQTFLKENPPHWNSTPFLVESDDPQIVKALLSLGKNIGGSAEEMSSEKRAKLHVAAVFASNFTNHMVRLSKELALKGKLNFNLLKPLINQTIENSLSLGPEKAQTGPAKRGDLQTLDKHLESLDFDEEIAEIYKVISQHILDTYSS</sequence>
<feature type="domain" description="Pyrroline-5-carboxylate reductase catalytic N-terminal" evidence="1">
    <location>
        <begin position="9"/>
        <end position="94"/>
    </location>
</feature>
<dbReference type="PANTHER" id="PTHR40459">
    <property type="entry name" value="CONSERVED HYPOTHETICAL ALANINE AND LEUCINE RICH PROTEIN"/>
    <property type="match status" value="1"/>
</dbReference>
<feature type="domain" description="DUF2520" evidence="2">
    <location>
        <begin position="131"/>
        <end position="256"/>
    </location>
</feature>
<dbReference type="Proteomes" id="UP001209885">
    <property type="component" value="Unassembled WGS sequence"/>
</dbReference>
<proteinExistence type="predicted"/>
<dbReference type="Gene3D" id="3.40.50.720">
    <property type="entry name" value="NAD(P)-binding Rossmann-like Domain"/>
    <property type="match status" value="1"/>
</dbReference>
<evidence type="ECO:0000313" key="3">
    <source>
        <dbReference type="EMBL" id="MCX2744520.1"/>
    </source>
</evidence>
<dbReference type="SUPFAM" id="SSF51735">
    <property type="entry name" value="NAD(P)-binding Rossmann-fold domains"/>
    <property type="match status" value="1"/>
</dbReference>
<dbReference type="InterPro" id="IPR008927">
    <property type="entry name" value="6-PGluconate_DH-like_C_sf"/>
</dbReference>
<accession>A0ABT3RTQ2</accession>
<dbReference type="Pfam" id="PF03807">
    <property type="entry name" value="F420_oxidored"/>
    <property type="match status" value="1"/>
</dbReference>
<dbReference type="InterPro" id="IPR028939">
    <property type="entry name" value="P5C_Rdtase_cat_N"/>
</dbReference>
<evidence type="ECO:0000259" key="1">
    <source>
        <dbReference type="Pfam" id="PF03807"/>
    </source>
</evidence>
<dbReference type="PANTHER" id="PTHR40459:SF1">
    <property type="entry name" value="CONSERVED HYPOTHETICAL ALANINE AND LEUCINE RICH PROTEIN"/>
    <property type="match status" value="1"/>
</dbReference>
<evidence type="ECO:0000259" key="2">
    <source>
        <dbReference type="Pfam" id="PF10728"/>
    </source>
</evidence>
<dbReference type="InterPro" id="IPR036291">
    <property type="entry name" value="NAD(P)-bd_dom_sf"/>
</dbReference>
<organism evidence="3 4">
    <name type="scientific">Mangrovivirga halotolerans</name>
    <dbReference type="NCBI Taxonomy" id="2993936"/>
    <lineage>
        <taxon>Bacteria</taxon>
        <taxon>Pseudomonadati</taxon>
        <taxon>Bacteroidota</taxon>
        <taxon>Cytophagia</taxon>
        <taxon>Cytophagales</taxon>
        <taxon>Mangrovivirgaceae</taxon>
        <taxon>Mangrovivirga</taxon>
    </lineage>
</organism>
<dbReference type="RefSeq" id="WP_266056977.1">
    <property type="nucleotide sequence ID" value="NZ_JAPFQN010000006.1"/>
</dbReference>
<comment type="caution">
    <text evidence="3">The sequence shown here is derived from an EMBL/GenBank/DDBJ whole genome shotgun (WGS) entry which is preliminary data.</text>
</comment>
<gene>
    <name evidence="3" type="ORF">OO013_11625</name>
</gene>
<dbReference type="Gene3D" id="1.10.1040.20">
    <property type="entry name" value="ProC-like, C-terminal domain"/>
    <property type="match status" value="1"/>
</dbReference>
<dbReference type="Pfam" id="PF10728">
    <property type="entry name" value="DUF2520"/>
    <property type="match status" value="1"/>
</dbReference>
<dbReference type="InterPro" id="IPR018931">
    <property type="entry name" value="DUF2520"/>
</dbReference>
<evidence type="ECO:0000313" key="4">
    <source>
        <dbReference type="Proteomes" id="UP001209885"/>
    </source>
</evidence>
<keyword evidence="4" id="KW-1185">Reference proteome</keyword>
<protein>
    <submittedName>
        <fullName evidence="3">DUF2520 domain-containing protein</fullName>
    </submittedName>
</protein>
<dbReference type="EMBL" id="JAPFQN010000006">
    <property type="protein sequence ID" value="MCX2744520.1"/>
    <property type="molecule type" value="Genomic_DNA"/>
</dbReference>
<name>A0ABT3RTQ2_9BACT</name>